<feature type="domain" description="Methyl-accepting transducer" evidence="5">
    <location>
        <begin position="326"/>
        <end position="576"/>
    </location>
</feature>
<keyword evidence="3" id="KW-0175">Coiled coil</keyword>
<feature type="transmembrane region" description="Helical" evidence="4">
    <location>
        <begin position="228"/>
        <end position="248"/>
    </location>
</feature>
<reference evidence="7" key="2">
    <citation type="submission" date="2012-01" db="EMBL/GenBank/DDBJ databases">
        <title>Complete sequence of chromosome of Marinitoga piezophila KA3.</title>
        <authorList>
            <person name="Lucas S."/>
            <person name="Han J."/>
            <person name="Lapidus A."/>
            <person name="Cheng J.-F."/>
            <person name="Goodwin L."/>
            <person name="Pitluck S."/>
            <person name="Peters L."/>
            <person name="Mikhailova N."/>
            <person name="Teshima H."/>
            <person name="Detter J.C."/>
            <person name="Han C."/>
            <person name="Tapia R."/>
            <person name="Land M."/>
            <person name="Hauser L."/>
            <person name="Kyrpides N."/>
            <person name="Ivanova N."/>
            <person name="Pagani I."/>
            <person name="Jebbar M."/>
            <person name="Vannier P."/>
            <person name="Oger P."/>
            <person name="Cario A."/>
            <person name="Bartlett D."/>
            <person name="Noll K.M."/>
            <person name="Woyke T."/>
        </authorList>
    </citation>
    <scope>NUCLEOTIDE SEQUENCE [LARGE SCALE GENOMIC DNA]</scope>
    <source>
        <strain evidence="7">DSM 14283 / JCM 11233 / KA3</strain>
    </source>
</reference>
<name>H2J852_MARPK</name>
<dbReference type="STRING" id="443254.Marpi_1132"/>
<dbReference type="InterPro" id="IPR004089">
    <property type="entry name" value="MCPsignal_dom"/>
</dbReference>
<evidence type="ECO:0000313" key="7">
    <source>
        <dbReference type="Proteomes" id="UP000007161"/>
    </source>
</evidence>
<dbReference type="Gene3D" id="3.90.1520.10">
    <property type="entry name" value="H-NOX domain"/>
    <property type="match status" value="1"/>
</dbReference>
<dbReference type="InterPro" id="IPR038158">
    <property type="entry name" value="H-NOX_domain_sf"/>
</dbReference>
<dbReference type="SMART" id="SM00283">
    <property type="entry name" value="MA"/>
    <property type="match status" value="1"/>
</dbReference>
<dbReference type="PROSITE" id="PS50111">
    <property type="entry name" value="CHEMOTAXIS_TRANSDUC_2"/>
    <property type="match status" value="1"/>
</dbReference>
<keyword evidence="7" id="KW-1185">Reference proteome</keyword>
<accession>H2J852</accession>
<gene>
    <name evidence="6" type="ordered locus">Marpi_1132</name>
</gene>
<protein>
    <submittedName>
        <fullName evidence="6">Methyl-accepting chemotaxis protein</fullName>
    </submittedName>
</protein>
<reference evidence="6 7" key="1">
    <citation type="journal article" date="2012" name="J. Bacteriol.">
        <title>Complete Genome Sequence of the Thermophilic, Piezophilic, Heterotrophic Bacterium Marinitoga piezophila KA3.</title>
        <authorList>
            <person name="Lucas S."/>
            <person name="Han J."/>
            <person name="Lapidus A."/>
            <person name="Cheng J.F."/>
            <person name="Goodwin L.A."/>
            <person name="Pitluck S."/>
            <person name="Peters L."/>
            <person name="Mikhailova N."/>
            <person name="Teshima H."/>
            <person name="Detter J.C."/>
            <person name="Han C."/>
            <person name="Tapia R."/>
            <person name="Land M."/>
            <person name="Hauser L."/>
            <person name="Kyrpides N.C."/>
            <person name="Ivanova N."/>
            <person name="Pagani I."/>
            <person name="Vannier P."/>
            <person name="Oger P."/>
            <person name="Bartlett D.H."/>
            <person name="Noll K.M."/>
            <person name="Woyke T."/>
            <person name="Jebbar M."/>
        </authorList>
    </citation>
    <scope>NUCLEOTIDE SEQUENCE [LARGE SCALE GENOMIC DNA]</scope>
    <source>
        <strain evidence="7">DSM 14283 / JCM 11233 / KA3</strain>
    </source>
</reference>
<feature type="transmembrane region" description="Helical" evidence="4">
    <location>
        <begin position="205"/>
        <end position="222"/>
    </location>
</feature>
<dbReference type="RefSeq" id="WP_014296615.1">
    <property type="nucleotide sequence ID" value="NC_016751.1"/>
</dbReference>
<dbReference type="InterPro" id="IPR011644">
    <property type="entry name" value="Heme_NO-bd"/>
</dbReference>
<dbReference type="AlphaFoldDB" id="H2J852"/>
<organism evidence="6 7">
    <name type="scientific">Marinitoga piezophila (strain DSM 14283 / JCM 11233 / KA3)</name>
    <dbReference type="NCBI Taxonomy" id="443254"/>
    <lineage>
        <taxon>Bacteria</taxon>
        <taxon>Thermotogati</taxon>
        <taxon>Thermotogota</taxon>
        <taxon>Thermotogae</taxon>
        <taxon>Petrotogales</taxon>
        <taxon>Petrotogaceae</taxon>
        <taxon>Marinitoga</taxon>
    </lineage>
</organism>
<keyword evidence="4" id="KW-0472">Membrane</keyword>
<proteinExistence type="predicted"/>
<dbReference type="HOGENOM" id="CLU_000445_107_18_0"/>
<evidence type="ECO:0000256" key="4">
    <source>
        <dbReference type="SAM" id="Phobius"/>
    </source>
</evidence>
<dbReference type="SUPFAM" id="SSF111126">
    <property type="entry name" value="Ligand-binding domain in the NO signalling and Golgi transport"/>
    <property type="match status" value="1"/>
</dbReference>
<dbReference type="InterPro" id="IPR024096">
    <property type="entry name" value="NO_sig/Golgi_transp_ligand-bd"/>
</dbReference>
<dbReference type="Pfam" id="PF00015">
    <property type="entry name" value="MCPsignal"/>
    <property type="match status" value="1"/>
</dbReference>
<dbReference type="eggNOG" id="COG0840">
    <property type="taxonomic scope" value="Bacteria"/>
</dbReference>
<dbReference type="SUPFAM" id="SSF58104">
    <property type="entry name" value="Methyl-accepting chemotaxis protein (MCP) signaling domain"/>
    <property type="match status" value="1"/>
</dbReference>
<dbReference type="PANTHER" id="PTHR32089:SF112">
    <property type="entry name" value="LYSOZYME-LIKE PROTEIN-RELATED"/>
    <property type="match status" value="1"/>
</dbReference>
<keyword evidence="1 2" id="KW-0807">Transducer</keyword>
<evidence type="ECO:0000259" key="5">
    <source>
        <dbReference type="PROSITE" id="PS50111"/>
    </source>
</evidence>
<keyword evidence="4" id="KW-1133">Transmembrane helix</keyword>
<evidence type="ECO:0000313" key="6">
    <source>
        <dbReference type="EMBL" id="AEX85543.1"/>
    </source>
</evidence>
<dbReference type="PANTHER" id="PTHR32089">
    <property type="entry name" value="METHYL-ACCEPTING CHEMOTAXIS PROTEIN MCPB"/>
    <property type="match status" value="1"/>
</dbReference>
<dbReference type="Pfam" id="PF07700">
    <property type="entry name" value="HNOB"/>
    <property type="match status" value="1"/>
</dbReference>
<evidence type="ECO:0000256" key="1">
    <source>
        <dbReference type="ARBA" id="ARBA00023224"/>
    </source>
</evidence>
<dbReference type="GO" id="GO:0007165">
    <property type="term" value="P:signal transduction"/>
    <property type="evidence" value="ECO:0007669"/>
    <property type="project" value="UniProtKB-KW"/>
</dbReference>
<dbReference type="Proteomes" id="UP000007161">
    <property type="component" value="Chromosome"/>
</dbReference>
<dbReference type="KEGG" id="mpz:Marpi_1132"/>
<evidence type="ECO:0000256" key="3">
    <source>
        <dbReference type="SAM" id="Coils"/>
    </source>
</evidence>
<keyword evidence="4" id="KW-0812">Transmembrane</keyword>
<feature type="coiled-coil region" evidence="3">
    <location>
        <begin position="492"/>
        <end position="557"/>
    </location>
</feature>
<evidence type="ECO:0000256" key="2">
    <source>
        <dbReference type="PROSITE-ProRule" id="PRU00284"/>
    </source>
</evidence>
<dbReference type="GO" id="GO:0020037">
    <property type="term" value="F:heme binding"/>
    <property type="evidence" value="ECO:0007669"/>
    <property type="project" value="InterPro"/>
</dbReference>
<dbReference type="EMBL" id="CP003257">
    <property type="protein sequence ID" value="AEX85543.1"/>
    <property type="molecule type" value="Genomic_DNA"/>
</dbReference>
<dbReference type="Gene3D" id="1.10.287.950">
    <property type="entry name" value="Methyl-accepting chemotaxis protein"/>
    <property type="match status" value="1"/>
</dbReference>
<dbReference type="GO" id="GO:0016020">
    <property type="term" value="C:membrane"/>
    <property type="evidence" value="ECO:0007669"/>
    <property type="project" value="InterPro"/>
</dbReference>
<sequence length="605" mass="68193">MKRLLVFTWIETWEKLFGEDTVKKILERNNVNINEKGSPLEDFDENLLEKIIREIADSAGISRFEMMKRTGKANIQTFSKWYPLFFKKPNALSFLAAMDTVHLLLTRRLKGLVPPRIIFEPIKENSAYLTYKSRRNFQPYFLGLIDGVSEYFNERVEVEKIEEKQEDGMNVLKVKITGEKPYVRIEKMSIFNTISLGLIKTFENLFVILIPLFAFIVSYLSFKFISNDIIAGIVTAVILGALSYIGVFDYKKGRKIIKDIFENYKKRNFDYPVVVKGAKEISEITDEFYELTDELRKILLGVTGDVQEIEGSVDNVTNSAQNLKDLIDTMRDLAQQVADTSVQISSDTEYVSEAINSNVDTLSEIVVKESDMVGSLNEAVNSIMDSAKNVEESSIGIFEMSKRFKELVDLGDTLQNEAEQIKEIAATVMNIAEQTNLLALNAAIEAARAGEAGKGFAVVADEIRKLAEESKKSANNISEFLGSVSNGINDLTTKLTSEFEEMKSQSEQLKKNSDENKAASEEISQIAEEISVLITRLKQEEEKLENTTQNIESLLAISEESAATAQEISASIQNFLFNTKEILEEVDKIGGYIKILYDNFEGINI</sequence>